<reference evidence="2 3" key="1">
    <citation type="submission" date="2021-03" db="EMBL/GenBank/DDBJ databases">
        <title>Enterococcal diversity collection.</title>
        <authorList>
            <person name="Gilmore M.S."/>
            <person name="Schwartzman J."/>
            <person name="Van Tyne D."/>
            <person name="Martin M."/>
            <person name="Earl A.M."/>
            <person name="Manson A.L."/>
            <person name="Straub T."/>
            <person name="Salamzade R."/>
            <person name="Saavedra J."/>
            <person name="Lebreton F."/>
            <person name="Prichula J."/>
            <person name="Schaufler K."/>
            <person name="Gaca A."/>
            <person name="Sgardioli B."/>
            <person name="Wagenaar J."/>
            <person name="Strong T."/>
        </authorList>
    </citation>
    <scope>NUCLEOTIDE SEQUENCE [LARGE SCALE GENOMIC DNA]</scope>
    <source>
        <strain evidence="2 3">MJM16</strain>
    </source>
</reference>
<proteinExistence type="predicted"/>
<dbReference type="Gene3D" id="3.80.10.10">
    <property type="entry name" value="Ribonuclease Inhibitor"/>
    <property type="match status" value="1"/>
</dbReference>
<sequence length="201" mass="22438">MPKLYYVDLSNNLISDLNILESNRGLGYLAAHNNKIQDISKLKEMFNSMENRFTNSMLDLRNQYIQASDMRVKKGSSFTSINPCIDLDGQSMPITSLKIDSIDSETQTIEKSGLYSFNVVYETVNSNGVPLKYSAEVTRNIEVYDDTVDLAKVNVHDSTIYVGDKWQAEDNFDSALDKEGQAVDYSALTVDASQADTTKAS</sequence>
<dbReference type="InterPro" id="IPR032675">
    <property type="entry name" value="LRR_dom_sf"/>
</dbReference>
<name>A0ABS3HED4_9ENTE</name>
<dbReference type="Proteomes" id="UP000664495">
    <property type="component" value="Unassembled WGS sequence"/>
</dbReference>
<comment type="caution">
    <text evidence="2">The sequence shown here is derived from an EMBL/GenBank/DDBJ whole genome shotgun (WGS) entry which is preliminary data.</text>
</comment>
<dbReference type="InterPro" id="IPR022038">
    <property type="entry name" value="Ig-like_bact"/>
</dbReference>
<organism evidence="2 3">
    <name type="scientific">Candidatus Enterococcus murrayae</name>
    <dbReference type="NCBI Taxonomy" id="2815321"/>
    <lineage>
        <taxon>Bacteria</taxon>
        <taxon>Bacillati</taxon>
        <taxon>Bacillota</taxon>
        <taxon>Bacilli</taxon>
        <taxon>Lactobacillales</taxon>
        <taxon>Enterococcaceae</taxon>
        <taxon>Enterococcus</taxon>
    </lineage>
</organism>
<protein>
    <submittedName>
        <fullName evidence="2">Bacterial Ig-like domain-containing protein</fullName>
    </submittedName>
</protein>
<evidence type="ECO:0000259" key="1">
    <source>
        <dbReference type="Pfam" id="PF07523"/>
    </source>
</evidence>
<dbReference type="SUPFAM" id="SSF52058">
    <property type="entry name" value="L domain-like"/>
    <property type="match status" value="1"/>
</dbReference>
<feature type="non-terminal residue" evidence="2">
    <location>
        <position position="201"/>
    </location>
</feature>
<evidence type="ECO:0000313" key="2">
    <source>
        <dbReference type="EMBL" id="MBO0450948.1"/>
    </source>
</evidence>
<feature type="domain" description="Ig-like" evidence="1">
    <location>
        <begin position="153"/>
        <end position="200"/>
    </location>
</feature>
<accession>A0ABS3HED4</accession>
<dbReference type="Pfam" id="PF07523">
    <property type="entry name" value="Big_3"/>
    <property type="match status" value="1"/>
</dbReference>
<dbReference type="EMBL" id="JAFLVR010000003">
    <property type="protein sequence ID" value="MBO0450948.1"/>
    <property type="molecule type" value="Genomic_DNA"/>
</dbReference>
<gene>
    <name evidence="2" type="ORF">JZO85_01625</name>
</gene>
<dbReference type="PROSITE" id="PS51450">
    <property type="entry name" value="LRR"/>
    <property type="match status" value="1"/>
</dbReference>
<dbReference type="InterPro" id="IPR001611">
    <property type="entry name" value="Leu-rich_rpt"/>
</dbReference>
<evidence type="ECO:0000313" key="3">
    <source>
        <dbReference type="Proteomes" id="UP000664495"/>
    </source>
</evidence>
<keyword evidence="3" id="KW-1185">Reference proteome</keyword>